<protein>
    <submittedName>
        <fullName evidence="4">EGF-like domain-containing protein</fullName>
    </submittedName>
</protein>
<dbReference type="WBParaSite" id="SMUV_0000237601-mRNA-1">
    <property type="protein sequence ID" value="SMUV_0000237601-mRNA-1"/>
    <property type="gene ID" value="SMUV_0000237601"/>
</dbReference>
<feature type="transmembrane region" description="Helical" evidence="2">
    <location>
        <begin position="273"/>
        <end position="297"/>
    </location>
</feature>
<keyword evidence="2" id="KW-1133">Transmembrane helix</keyword>
<dbReference type="Proteomes" id="UP000046393">
    <property type="component" value="Unplaced"/>
</dbReference>
<reference evidence="4" key="1">
    <citation type="submission" date="2016-04" db="UniProtKB">
        <authorList>
            <consortium name="WormBaseParasite"/>
        </authorList>
    </citation>
    <scope>IDENTIFICATION</scope>
</reference>
<evidence type="ECO:0000256" key="1">
    <source>
        <dbReference type="SAM" id="MobiDB-lite"/>
    </source>
</evidence>
<organism evidence="3 4">
    <name type="scientific">Syphacia muris</name>
    <dbReference type="NCBI Taxonomy" id="451379"/>
    <lineage>
        <taxon>Eukaryota</taxon>
        <taxon>Metazoa</taxon>
        <taxon>Ecdysozoa</taxon>
        <taxon>Nematoda</taxon>
        <taxon>Chromadorea</taxon>
        <taxon>Rhabditida</taxon>
        <taxon>Spirurina</taxon>
        <taxon>Oxyuridomorpha</taxon>
        <taxon>Oxyuroidea</taxon>
        <taxon>Oxyuridae</taxon>
        <taxon>Syphacia</taxon>
    </lineage>
</organism>
<proteinExistence type="predicted"/>
<dbReference type="AlphaFoldDB" id="A0A158R446"/>
<keyword evidence="3" id="KW-1185">Reference proteome</keyword>
<accession>A0A158R446</accession>
<sequence length="365" mass="40392">MYQQNQLQRSMYSSQQNSITSLQQQSAQRLGFANVPYQMENTTDGASVTFQFNSYTNDGFKVSNTTTCVCPLASCPFIKDSEPACQLSFIALFSAKGQSVKYIASEFIPISNINKQLQSDSWKTSQTFRMASAPIAVDIIIQYYGLEISSDTGNIVAYNKIGVVQTYGVFPQSPSQQHTIQKTNPPSSISFTLSWQCLNGKLGDKCDMNCNLNGSHALCTSDDGVSSYCTYSGSRLTQCTVCQNGFNQNGTGCLRRDQLIIQRSGVSSGYRSWTIVLGVLLGLAVLLLIALVIIFWIKRRKSEDSTEADTTTPRQYNYNHQTTTRPLLKNQDEWNEPIRPASINPLGRNGLSDNDVSDGNNIHFA</sequence>
<feature type="compositionally biased region" description="Polar residues" evidence="1">
    <location>
        <begin position="351"/>
        <end position="365"/>
    </location>
</feature>
<evidence type="ECO:0000313" key="4">
    <source>
        <dbReference type="WBParaSite" id="SMUV_0000237601-mRNA-1"/>
    </source>
</evidence>
<evidence type="ECO:0000256" key="2">
    <source>
        <dbReference type="SAM" id="Phobius"/>
    </source>
</evidence>
<feature type="compositionally biased region" description="Polar residues" evidence="1">
    <location>
        <begin position="308"/>
        <end position="325"/>
    </location>
</feature>
<evidence type="ECO:0000313" key="3">
    <source>
        <dbReference type="Proteomes" id="UP000046393"/>
    </source>
</evidence>
<feature type="region of interest" description="Disordered" evidence="1">
    <location>
        <begin position="306"/>
        <end position="365"/>
    </location>
</feature>
<keyword evidence="2" id="KW-0472">Membrane</keyword>
<keyword evidence="2" id="KW-0812">Transmembrane</keyword>
<name>A0A158R446_9BILA</name>